<dbReference type="Pfam" id="PF14111">
    <property type="entry name" value="DUF4283"/>
    <property type="match status" value="1"/>
</dbReference>
<dbReference type="PANTHER" id="PTHR34427">
    <property type="entry name" value="DUF4283 DOMAIN PROTEIN"/>
    <property type="match status" value="1"/>
</dbReference>
<protein>
    <recommendedName>
        <fullName evidence="2">DUF4283 domain-containing protein</fullName>
    </recommendedName>
</protein>
<feature type="region of interest" description="Disordered" evidence="1">
    <location>
        <begin position="652"/>
        <end position="672"/>
    </location>
</feature>
<organism evidence="3 4">
    <name type="scientific">Vitis vinifera</name>
    <name type="common">Grape</name>
    <dbReference type="NCBI Taxonomy" id="29760"/>
    <lineage>
        <taxon>Eukaryota</taxon>
        <taxon>Viridiplantae</taxon>
        <taxon>Streptophyta</taxon>
        <taxon>Embryophyta</taxon>
        <taxon>Tracheophyta</taxon>
        <taxon>Spermatophyta</taxon>
        <taxon>Magnoliopsida</taxon>
        <taxon>eudicotyledons</taxon>
        <taxon>Gunneridae</taxon>
        <taxon>Pentapetalae</taxon>
        <taxon>rosids</taxon>
        <taxon>Vitales</taxon>
        <taxon>Vitaceae</taxon>
        <taxon>Viteae</taxon>
        <taxon>Vitis</taxon>
    </lineage>
</organism>
<accession>A0A438HKW4</accession>
<evidence type="ECO:0000313" key="3">
    <source>
        <dbReference type="EMBL" id="RVW85108.1"/>
    </source>
</evidence>
<sequence length="757" mass="84249">MKEREGDSEGEGDDDVVKSNWKRQKFGVESKTFEVEVEKRKGKTFLLLWKAKMVCPLGLEWGRQVLGRFWKGWTSASRKGITLNGRRGWKEKGRRYSMVREANKAGSFIRLGVVDAEEKWFSICIPKGKGGREGWAAMAKVVRTLFTRVERREINKDEPSPNRVPPENGERWGRWGNIGLRMEAKGEESCRNVARLGQCLIGKWDPKAAGGGDLERMGWLMASVWGLKGKLGLAWMDEGRALLEFEKETEARKIFDGGARDLEEEAWVRVKGLPLSLWTPSILRRVGDECGGFVAMDGPTERMEDLRWARLLVKTKRGTWPSSIEIEVEKITYLLPIWWEAMPLIRKKTEVYQSAEGCEEGDDGDARAGRRVEEWSSAGIEAQLRSDDVMDGLPDGKGRVLSGGRIQFGSLTRESENRADEGLNPYGPHGPNKRCSFRREGGPSPIPMVGSGASKLASSGGLGTTGRQKGPKGKEKALEESYGPRARLSMDLRVFSGPSSSGLQEKGAQRGGPPQRSGPKESNSGLLGVSTLSGLLVDANIELEFLRVREMETEIVQKANSLEELADSALHKEVMRYEVLPSLGGLRVSGNSSSSSMITLGRTPEGEFFDHSGEVREICQIDNDSQGQEAEGTRAYGSACWELVEFKGAQATAREQEGGSSQNEIQDERGEEDLDWQESSLVRFSHFLGFSTDGLEKEILNFLTKIKKRREKIHSKGLLEKSRFERELKRLECSVNYEGDGKKKGSIQGKGMQMIIA</sequence>
<dbReference type="AlphaFoldDB" id="A0A438HKW4"/>
<feature type="region of interest" description="Disordered" evidence="1">
    <location>
        <begin position="407"/>
        <end position="525"/>
    </location>
</feature>
<dbReference type="PANTHER" id="PTHR34427:SF5">
    <property type="entry name" value="DUF4283 DOMAIN-CONTAINING PROTEIN"/>
    <property type="match status" value="1"/>
</dbReference>
<feature type="domain" description="DUF4283" evidence="2">
    <location>
        <begin position="194"/>
        <end position="259"/>
    </location>
</feature>
<evidence type="ECO:0000256" key="1">
    <source>
        <dbReference type="SAM" id="MobiDB-lite"/>
    </source>
</evidence>
<name>A0A438HKW4_VITVI</name>
<evidence type="ECO:0000259" key="2">
    <source>
        <dbReference type="Pfam" id="PF14111"/>
    </source>
</evidence>
<dbReference type="InterPro" id="IPR025558">
    <property type="entry name" value="DUF4283"/>
</dbReference>
<gene>
    <name evidence="3" type="ORF">CK203_032950</name>
</gene>
<comment type="caution">
    <text evidence="3">The sequence shown here is derived from an EMBL/GenBank/DDBJ whole genome shotgun (WGS) entry which is preliminary data.</text>
</comment>
<dbReference type="Proteomes" id="UP000288805">
    <property type="component" value="Unassembled WGS sequence"/>
</dbReference>
<dbReference type="EMBL" id="QGNW01000207">
    <property type="protein sequence ID" value="RVW85108.1"/>
    <property type="molecule type" value="Genomic_DNA"/>
</dbReference>
<proteinExistence type="predicted"/>
<feature type="compositionally biased region" description="Low complexity" evidence="1">
    <location>
        <begin position="450"/>
        <end position="459"/>
    </location>
</feature>
<evidence type="ECO:0000313" key="4">
    <source>
        <dbReference type="Proteomes" id="UP000288805"/>
    </source>
</evidence>
<reference evidence="3 4" key="1">
    <citation type="journal article" date="2018" name="PLoS Genet.">
        <title>Population sequencing reveals clonal diversity and ancestral inbreeding in the grapevine cultivar Chardonnay.</title>
        <authorList>
            <person name="Roach M.J."/>
            <person name="Johnson D.L."/>
            <person name="Bohlmann J."/>
            <person name="van Vuuren H.J."/>
            <person name="Jones S.J."/>
            <person name="Pretorius I.S."/>
            <person name="Schmidt S.A."/>
            <person name="Borneman A.R."/>
        </authorList>
    </citation>
    <scope>NUCLEOTIDE SEQUENCE [LARGE SCALE GENOMIC DNA]</scope>
    <source>
        <strain evidence="4">cv. Chardonnay</strain>
        <tissue evidence="3">Leaf</tissue>
    </source>
</reference>